<accession>A0A0P6XHT6</accession>
<organism evidence="2 3">
    <name type="scientific">Ornatilinea apprima</name>
    <dbReference type="NCBI Taxonomy" id="1134406"/>
    <lineage>
        <taxon>Bacteria</taxon>
        <taxon>Bacillati</taxon>
        <taxon>Chloroflexota</taxon>
        <taxon>Anaerolineae</taxon>
        <taxon>Anaerolineales</taxon>
        <taxon>Anaerolineaceae</taxon>
        <taxon>Ornatilinea</taxon>
    </lineage>
</organism>
<evidence type="ECO:0008006" key="4">
    <source>
        <dbReference type="Google" id="ProtNLM"/>
    </source>
</evidence>
<dbReference type="Gene3D" id="3.40.50.10170">
    <property type="match status" value="1"/>
</dbReference>
<dbReference type="SUPFAM" id="SSF82549">
    <property type="entry name" value="DAK1/DegV-like"/>
    <property type="match status" value="1"/>
</dbReference>
<name>A0A0P6XHT6_9CHLR</name>
<dbReference type="Pfam" id="PF02645">
    <property type="entry name" value="DegV"/>
    <property type="match status" value="1"/>
</dbReference>
<dbReference type="Gene3D" id="3.30.1180.10">
    <property type="match status" value="1"/>
</dbReference>
<keyword evidence="3" id="KW-1185">Reference proteome</keyword>
<dbReference type="Proteomes" id="UP000050417">
    <property type="component" value="Unassembled WGS sequence"/>
</dbReference>
<dbReference type="PANTHER" id="PTHR33434">
    <property type="entry name" value="DEGV DOMAIN-CONTAINING PROTEIN DR_1986-RELATED"/>
    <property type="match status" value="1"/>
</dbReference>
<dbReference type="InterPro" id="IPR003797">
    <property type="entry name" value="DegV"/>
</dbReference>
<comment type="caution">
    <text evidence="2">The sequence shown here is derived from an EMBL/GenBank/DDBJ whole genome shotgun (WGS) entry which is preliminary data.</text>
</comment>
<dbReference type="PANTHER" id="PTHR33434:SF2">
    <property type="entry name" value="FATTY ACID-BINDING PROTEIN TM_1468"/>
    <property type="match status" value="1"/>
</dbReference>
<reference evidence="2 3" key="1">
    <citation type="submission" date="2015-07" db="EMBL/GenBank/DDBJ databases">
        <title>Genome sequence of Ornatilinea apprima DSM 23815.</title>
        <authorList>
            <person name="Hemp J."/>
            <person name="Ward L.M."/>
            <person name="Pace L.A."/>
            <person name="Fischer W.W."/>
        </authorList>
    </citation>
    <scope>NUCLEOTIDE SEQUENCE [LARGE SCALE GENOMIC DNA]</scope>
    <source>
        <strain evidence="2 3">P3M-1</strain>
    </source>
</reference>
<proteinExistence type="predicted"/>
<dbReference type="PROSITE" id="PS51482">
    <property type="entry name" value="DEGV"/>
    <property type="match status" value="1"/>
</dbReference>
<evidence type="ECO:0000313" key="3">
    <source>
        <dbReference type="Proteomes" id="UP000050417"/>
    </source>
</evidence>
<evidence type="ECO:0000256" key="1">
    <source>
        <dbReference type="ARBA" id="ARBA00023121"/>
    </source>
</evidence>
<dbReference type="InterPro" id="IPR043168">
    <property type="entry name" value="DegV_C"/>
</dbReference>
<protein>
    <recommendedName>
        <fullName evidence="4">DegV family protein</fullName>
    </recommendedName>
</protein>
<dbReference type="GO" id="GO:0008289">
    <property type="term" value="F:lipid binding"/>
    <property type="evidence" value="ECO:0007669"/>
    <property type="project" value="UniProtKB-KW"/>
</dbReference>
<evidence type="ECO:0000313" key="2">
    <source>
        <dbReference type="EMBL" id="KPL79665.1"/>
    </source>
</evidence>
<dbReference type="AlphaFoldDB" id="A0A0P6XHT6"/>
<dbReference type="EMBL" id="LGCL01000010">
    <property type="protein sequence ID" value="KPL79665.1"/>
    <property type="molecule type" value="Genomic_DNA"/>
</dbReference>
<dbReference type="STRING" id="1134406.ADN00_02385"/>
<dbReference type="RefSeq" id="WP_075061360.1">
    <property type="nucleotide sequence ID" value="NZ_LGCL01000010.1"/>
</dbReference>
<sequence>MSQYKIALVCDSTHDLPQELIDRYQIHVVPLYIIWNGQVLKDGVDIRPERFYEQLVAHPDAFPSTSQPSPQDFARVYQQLVADGAQEIVVLTISSAMSGTIDSARQAGLQMDIPVHIHDTKSNSMSIGWQLLAAARARENGASAQEMIAAADQVRQKLVYIISLNTLEYLHRGGRIGGAATFIGQLLNLKPQIFVNHQTGAVEAGVPTRTRKRALEVLYQNFFKQVDASRPLRIAVLHNNAREAAEQLAERIRQEFHPEELIISIVSPILGTHTGPEAVALCGYSL</sequence>
<dbReference type="InterPro" id="IPR050270">
    <property type="entry name" value="DegV_domain_contain"/>
</dbReference>
<dbReference type="NCBIfam" id="TIGR00762">
    <property type="entry name" value="DegV"/>
    <property type="match status" value="1"/>
</dbReference>
<gene>
    <name evidence="2" type="ORF">ADN00_02385</name>
</gene>
<dbReference type="PATRIC" id="fig|1134406.4.peg.2694"/>
<keyword evidence="1" id="KW-0446">Lipid-binding</keyword>
<dbReference type="OrthoDB" id="5429275at2"/>